<evidence type="ECO:0000313" key="1">
    <source>
        <dbReference type="EMBL" id="KAJ6822786.1"/>
    </source>
</evidence>
<protein>
    <submittedName>
        <fullName evidence="1">Conserved oligomeric Golgi complex subunit 5</fullName>
    </submittedName>
</protein>
<evidence type="ECO:0000313" key="2">
    <source>
        <dbReference type="Proteomes" id="UP001140949"/>
    </source>
</evidence>
<accession>A0AAX6G215</accession>
<sequence length="55" mass="6406">MLEYKILRHVWDYIKANTLQVIIDFATSSVAYVVSKVEIVECEPLLDGQFYLKVL</sequence>
<keyword evidence="2" id="KW-1185">Reference proteome</keyword>
<organism evidence="1 2">
    <name type="scientific">Iris pallida</name>
    <name type="common">Sweet iris</name>
    <dbReference type="NCBI Taxonomy" id="29817"/>
    <lineage>
        <taxon>Eukaryota</taxon>
        <taxon>Viridiplantae</taxon>
        <taxon>Streptophyta</taxon>
        <taxon>Embryophyta</taxon>
        <taxon>Tracheophyta</taxon>
        <taxon>Spermatophyta</taxon>
        <taxon>Magnoliopsida</taxon>
        <taxon>Liliopsida</taxon>
        <taxon>Asparagales</taxon>
        <taxon>Iridaceae</taxon>
        <taxon>Iridoideae</taxon>
        <taxon>Irideae</taxon>
        <taxon>Iris</taxon>
    </lineage>
</organism>
<proteinExistence type="predicted"/>
<dbReference type="AlphaFoldDB" id="A0AAX6G215"/>
<reference evidence="1" key="2">
    <citation type="submission" date="2023-04" db="EMBL/GenBank/DDBJ databases">
        <authorList>
            <person name="Bruccoleri R.E."/>
            <person name="Oakeley E.J."/>
            <person name="Faust A.-M."/>
            <person name="Dessus-Babus S."/>
            <person name="Altorfer M."/>
            <person name="Burckhardt D."/>
            <person name="Oertli M."/>
            <person name="Naumann U."/>
            <person name="Petersen F."/>
            <person name="Wong J."/>
        </authorList>
    </citation>
    <scope>NUCLEOTIDE SEQUENCE</scope>
    <source>
        <strain evidence="1">GSM-AAB239-AS_SAM_17_03QT</strain>
        <tissue evidence="1">Leaf</tissue>
    </source>
</reference>
<gene>
    <name evidence="1" type="ORF">M6B38_387355</name>
</gene>
<reference evidence="1" key="1">
    <citation type="journal article" date="2023" name="GigaByte">
        <title>Genome assembly of the bearded iris, Iris pallida Lam.</title>
        <authorList>
            <person name="Bruccoleri R.E."/>
            <person name="Oakeley E.J."/>
            <person name="Faust A.M.E."/>
            <person name="Altorfer M."/>
            <person name="Dessus-Babus S."/>
            <person name="Burckhardt D."/>
            <person name="Oertli M."/>
            <person name="Naumann U."/>
            <person name="Petersen F."/>
            <person name="Wong J."/>
        </authorList>
    </citation>
    <scope>NUCLEOTIDE SEQUENCE</scope>
    <source>
        <strain evidence="1">GSM-AAB239-AS_SAM_17_03QT</strain>
    </source>
</reference>
<comment type="caution">
    <text evidence="1">The sequence shown here is derived from an EMBL/GenBank/DDBJ whole genome shotgun (WGS) entry which is preliminary data.</text>
</comment>
<dbReference type="Proteomes" id="UP001140949">
    <property type="component" value="Unassembled WGS sequence"/>
</dbReference>
<dbReference type="EMBL" id="JANAVB010023995">
    <property type="protein sequence ID" value="KAJ6822786.1"/>
    <property type="molecule type" value="Genomic_DNA"/>
</dbReference>
<name>A0AAX6G215_IRIPA</name>